<dbReference type="RefSeq" id="WP_218131903.1">
    <property type="nucleotide sequence ID" value="NZ_FNQR01000010.1"/>
</dbReference>
<accession>A0A1H4EXB5</accession>
<dbReference type="STRING" id="571932.SAMN05421743_11011"/>
<organism evidence="1 2">
    <name type="scientific">Thalassobacillus cyri</name>
    <dbReference type="NCBI Taxonomy" id="571932"/>
    <lineage>
        <taxon>Bacteria</taxon>
        <taxon>Bacillati</taxon>
        <taxon>Bacillota</taxon>
        <taxon>Bacilli</taxon>
        <taxon>Bacillales</taxon>
        <taxon>Bacillaceae</taxon>
        <taxon>Thalassobacillus</taxon>
    </lineage>
</organism>
<dbReference type="Pfam" id="PF03682">
    <property type="entry name" value="UPF0158"/>
    <property type="match status" value="1"/>
</dbReference>
<dbReference type="EMBL" id="FNQR01000010">
    <property type="protein sequence ID" value="SEA89616.1"/>
    <property type="molecule type" value="Genomic_DNA"/>
</dbReference>
<protein>
    <submittedName>
        <fullName evidence="1">Uncharacterized protein family (UPF0158)</fullName>
    </submittedName>
</protein>
<proteinExistence type="predicted"/>
<keyword evidence="2" id="KW-1185">Reference proteome</keyword>
<evidence type="ECO:0000313" key="2">
    <source>
        <dbReference type="Proteomes" id="UP000198584"/>
    </source>
</evidence>
<sequence>MKLKEVGEVIDMQMDEYYTLFDRETYTFIHFSEQAYQDAEDREPFDHLPDWQQEERERADLWLEYPDRFVSLPDKFEINEYSMMEDFCFQLGDERKQERLLKAIRGRGAFRRFKDQVQRWGIDQEWYQFRDKKMEVIAKEWCDNNDINFEA</sequence>
<evidence type="ECO:0000313" key="1">
    <source>
        <dbReference type="EMBL" id="SEA89616.1"/>
    </source>
</evidence>
<reference evidence="1 2" key="1">
    <citation type="submission" date="2016-10" db="EMBL/GenBank/DDBJ databases">
        <authorList>
            <person name="de Groot N.N."/>
        </authorList>
    </citation>
    <scope>NUCLEOTIDE SEQUENCE [LARGE SCALE GENOMIC DNA]</scope>
    <source>
        <strain evidence="1 2">CCM7597</strain>
    </source>
</reference>
<name>A0A1H4EXB5_9BACI</name>
<dbReference type="InterPro" id="IPR005361">
    <property type="entry name" value="UPF0158"/>
</dbReference>
<gene>
    <name evidence="1" type="ORF">SAMN05421743_11011</name>
</gene>
<dbReference type="Proteomes" id="UP000198584">
    <property type="component" value="Unassembled WGS sequence"/>
</dbReference>
<dbReference type="AlphaFoldDB" id="A0A1H4EXB5"/>